<evidence type="ECO:0000313" key="1">
    <source>
        <dbReference type="EMBL" id="RDB57987.1"/>
    </source>
</evidence>
<dbReference type="EMBL" id="PPTO01000010">
    <property type="protein sequence ID" value="RDB57987.1"/>
    <property type="molecule type" value="Genomic_DNA"/>
</dbReference>
<comment type="caution">
    <text evidence="1">The sequence shown here is derived from an EMBL/GenBank/DDBJ whole genome shotgun (WGS) entry which is preliminary data.</text>
</comment>
<gene>
    <name evidence="1" type="ORF">C1881_06905</name>
</gene>
<dbReference type="Proteomes" id="UP000253975">
    <property type="component" value="Unassembled WGS sequence"/>
</dbReference>
<protein>
    <submittedName>
        <fullName evidence="1">Uncharacterized protein</fullName>
    </submittedName>
</protein>
<organism evidence="1 2">
    <name type="scientific">Slackia isoflavoniconvertens</name>
    <dbReference type="NCBI Taxonomy" id="572010"/>
    <lineage>
        <taxon>Bacteria</taxon>
        <taxon>Bacillati</taxon>
        <taxon>Actinomycetota</taxon>
        <taxon>Coriobacteriia</taxon>
        <taxon>Eggerthellales</taxon>
        <taxon>Eggerthellaceae</taxon>
        <taxon>Slackia</taxon>
    </lineage>
</organism>
<sequence length="120" mass="13926">MPRLLVLMLTWGCAFQLPWGDNPSTLLREGLVKQKYVRDIWSWVAFYGENLAQTLSKTRLNPFEILRNTTRILQELSSNSDQSSFELRSSLVCASLKCQSHPPFFLDCAWPLIELHFHLN</sequence>
<reference evidence="1 2" key="1">
    <citation type="journal article" date="2018" name="Elife">
        <title>Discovery and characterization of a prevalent human gut bacterial enzyme sufficient for the inactivation of a family of plant toxins.</title>
        <authorList>
            <person name="Koppel N."/>
            <person name="Bisanz J.E."/>
            <person name="Pandelia M.E."/>
            <person name="Turnbaugh P.J."/>
            <person name="Balskus E.P."/>
        </authorList>
    </citation>
    <scope>NUCLEOTIDE SEQUENCE [LARGE SCALE GENOMIC DNA]</scope>
    <source>
        <strain evidence="1 2">OB21 GAM31</strain>
    </source>
</reference>
<name>A0A369LH49_9ACTN</name>
<evidence type="ECO:0000313" key="2">
    <source>
        <dbReference type="Proteomes" id="UP000253975"/>
    </source>
</evidence>
<dbReference type="AlphaFoldDB" id="A0A369LH49"/>
<accession>A0A369LH49</accession>
<proteinExistence type="predicted"/>